<evidence type="ECO:0000313" key="15">
    <source>
        <dbReference type="RefSeq" id="XP_037898782.1"/>
    </source>
</evidence>
<dbReference type="Pfam" id="PF16900">
    <property type="entry name" value="REPA_OB_2"/>
    <property type="match status" value="1"/>
</dbReference>
<evidence type="ECO:0000259" key="10">
    <source>
        <dbReference type="Pfam" id="PF08698"/>
    </source>
</evidence>
<feature type="domain" description="Fcf2 pre-rRNA processing C-terminal" evidence="10">
    <location>
        <begin position="333"/>
        <end position="425"/>
    </location>
</feature>
<evidence type="ECO:0000256" key="4">
    <source>
        <dbReference type="ARBA" id="ARBA00022705"/>
    </source>
</evidence>
<dbReference type="InterPro" id="IPR031657">
    <property type="entry name" value="REPA_OB_2"/>
</dbReference>
<evidence type="ECO:0000256" key="6">
    <source>
        <dbReference type="ARBA" id="ARBA00022771"/>
    </source>
</evidence>
<dbReference type="RefSeq" id="XP_037898784.1">
    <property type="nucleotide sequence ID" value="XM_038042856.1"/>
</dbReference>
<dbReference type="Pfam" id="PF08698">
    <property type="entry name" value="Fcf2"/>
    <property type="match status" value="1"/>
</dbReference>
<dbReference type="InterPro" id="IPR039883">
    <property type="entry name" value="Fcf2/DNTTIP2"/>
</dbReference>
<keyword evidence="12" id="KW-1185">Reference proteome</keyword>
<dbReference type="RefSeq" id="XP_037898782.1">
    <property type="nucleotide sequence ID" value="XM_038042854.1"/>
</dbReference>
<evidence type="ECO:0000313" key="13">
    <source>
        <dbReference type="RefSeq" id="XP_037898780.1"/>
    </source>
</evidence>
<dbReference type="InterPro" id="IPR014810">
    <property type="entry name" value="Fcf2_C"/>
</dbReference>
<dbReference type="RefSeq" id="XP_037898783.1">
    <property type="nucleotide sequence ID" value="XM_038042855.1"/>
</dbReference>
<dbReference type="SUPFAM" id="SSF50249">
    <property type="entry name" value="Nucleic acid-binding proteins"/>
    <property type="match status" value="2"/>
</dbReference>
<evidence type="ECO:0000256" key="1">
    <source>
        <dbReference type="ARBA" id="ARBA00004604"/>
    </source>
</evidence>
<dbReference type="PANTHER" id="PTHR21686">
    <property type="entry name" value="DEOXYNUCLEOTIDYLTRANSFERASE TERMINAL-INTERACTING PROTEIN 2"/>
    <property type="match status" value="1"/>
</dbReference>
<keyword evidence="6" id="KW-0863">Zinc-finger</keyword>
<evidence type="ECO:0000256" key="2">
    <source>
        <dbReference type="ARBA" id="ARBA00005690"/>
    </source>
</evidence>
<dbReference type="FunFam" id="2.40.50.140:FF:000041">
    <property type="entry name" value="Replication protein A subunit"/>
    <property type="match status" value="1"/>
</dbReference>
<dbReference type="InterPro" id="IPR012340">
    <property type="entry name" value="NA-bd_OB-fold"/>
</dbReference>
<dbReference type="FunFam" id="2.40.50.140:FF:000064">
    <property type="entry name" value="Replication protein A subunit"/>
    <property type="match status" value="1"/>
</dbReference>
<keyword evidence="5" id="KW-0479">Metal-binding</keyword>
<dbReference type="RefSeq" id="XP_037898781.1">
    <property type="nucleotide sequence ID" value="XM_038042853.1"/>
</dbReference>
<evidence type="ECO:0000256" key="7">
    <source>
        <dbReference type="ARBA" id="ARBA00022833"/>
    </source>
</evidence>
<evidence type="ECO:0000256" key="5">
    <source>
        <dbReference type="ARBA" id="ARBA00022723"/>
    </source>
</evidence>
<evidence type="ECO:0000259" key="11">
    <source>
        <dbReference type="Pfam" id="PF16900"/>
    </source>
</evidence>
<keyword evidence="4" id="KW-0235">DNA replication</keyword>
<evidence type="ECO:0000313" key="14">
    <source>
        <dbReference type="RefSeq" id="XP_037898781.1"/>
    </source>
</evidence>
<evidence type="ECO:0000256" key="8">
    <source>
        <dbReference type="ARBA" id="ARBA00023125"/>
    </source>
</evidence>
<comment type="subcellular location">
    <subcellularLocation>
        <location evidence="1">Nucleus</location>
        <location evidence="1">Nucleolus</location>
    </subcellularLocation>
</comment>
<dbReference type="CDD" id="cd04475">
    <property type="entry name" value="RPA1_DBD_B"/>
    <property type="match status" value="1"/>
</dbReference>
<sequence>MDLMDESGEIRATPFREQCDKFYDIIQVDQVYFISRCQLKPANKQFSTLKNDFEMTFTNETVVQLCEDASGIPEIKYGLVPISQVANMKPKAAVDVVGVCKEVGEVQMFTSRTTNKEFKKRDPVLIDISDAAVTLTIWGEDAVNFDGQVQPVILVKGARNNEFNGDTAGDIELLKTDALKTTHNIPKGKLLLAIDHPTDAERSTSCDDEDVTEQDLYGLPLPNVDVGDIIDSTLAITLRKPSKIEEALDLCIERLACTSYHINNKQKLRYLVDLDHSDFNETTGRHNDDQLTKTDVAKIMGKSSMVSGLEKLKELPSVVNTRKRRELNKIERSKTKGKDWFNMSAPETTEEVENDLKILKMRSVLDSKHFYKKNDLKVLPKYFQVGTVQYSPLYDRECDVRKHKRRSLMDELLADSEAQMYTKRKYNEIVKRKENYAHREATKAMRKLKKNN</sequence>
<accession>A0A9C5ZHD6</accession>
<dbReference type="Gene3D" id="2.40.50.140">
    <property type="entry name" value="Nucleic acid-binding proteins"/>
    <property type="match status" value="2"/>
</dbReference>
<dbReference type="GeneID" id="119643496"/>
<evidence type="ECO:0000256" key="3">
    <source>
        <dbReference type="ARBA" id="ARBA00019850"/>
    </source>
</evidence>
<dbReference type="KEGG" id="gfs:119643496"/>
<feature type="domain" description="Replication protein A OB" evidence="11">
    <location>
        <begin position="82"/>
        <end position="167"/>
    </location>
</feature>
<protein>
    <recommendedName>
        <fullName evidence="3">Replication protein A 70 kDa DNA-binding subunit</fullName>
    </recommendedName>
</protein>
<dbReference type="GO" id="GO:0008270">
    <property type="term" value="F:zinc ion binding"/>
    <property type="evidence" value="ECO:0007669"/>
    <property type="project" value="UniProtKB-KW"/>
</dbReference>
<name>A0A9C5ZHD6_9MUSC</name>
<reference evidence="13 14" key="1">
    <citation type="submission" date="2025-04" db="UniProtKB">
        <authorList>
            <consortium name="RefSeq"/>
        </authorList>
    </citation>
    <scope>IDENTIFICATION</scope>
    <source>
        <tissue evidence="13 14">Whole body pupa</tissue>
    </source>
</reference>
<dbReference type="Proteomes" id="UP000092443">
    <property type="component" value="Unplaced"/>
</dbReference>
<evidence type="ECO:0000256" key="9">
    <source>
        <dbReference type="ARBA" id="ARBA00023242"/>
    </source>
</evidence>
<dbReference type="GO" id="GO:0003723">
    <property type="term" value="F:RNA binding"/>
    <property type="evidence" value="ECO:0007669"/>
    <property type="project" value="TreeGrafter"/>
</dbReference>
<keyword evidence="8" id="KW-0238">DNA-binding</keyword>
<evidence type="ECO:0000313" key="17">
    <source>
        <dbReference type="RefSeq" id="XP_037898784.1"/>
    </source>
</evidence>
<dbReference type="GO" id="GO:0005730">
    <property type="term" value="C:nucleolus"/>
    <property type="evidence" value="ECO:0007669"/>
    <property type="project" value="UniProtKB-SubCell"/>
</dbReference>
<dbReference type="AlphaFoldDB" id="A0A9C5ZHD6"/>
<dbReference type="GO" id="GO:0006260">
    <property type="term" value="P:DNA replication"/>
    <property type="evidence" value="ECO:0007669"/>
    <property type="project" value="UniProtKB-KW"/>
</dbReference>
<dbReference type="CDD" id="cd04474">
    <property type="entry name" value="RPA1_DBD_A"/>
    <property type="match status" value="1"/>
</dbReference>
<dbReference type="GO" id="GO:0006396">
    <property type="term" value="P:RNA processing"/>
    <property type="evidence" value="ECO:0007669"/>
    <property type="project" value="TreeGrafter"/>
</dbReference>
<dbReference type="RefSeq" id="XP_037898780.1">
    <property type="nucleotide sequence ID" value="XM_038042852.1"/>
</dbReference>
<gene>
    <name evidence="13 14 15 16 17" type="primary">LOC119643496</name>
</gene>
<dbReference type="PANTHER" id="PTHR21686:SF12">
    <property type="entry name" value="DEOXYNUCLEOTIDYLTRANSFERASE TERMINAL-INTERACTING PROTEIN 2"/>
    <property type="match status" value="1"/>
</dbReference>
<dbReference type="GO" id="GO:0003677">
    <property type="term" value="F:DNA binding"/>
    <property type="evidence" value="ECO:0007669"/>
    <property type="project" value="UniProtKB-KW"/>
</dbReference>
<evidence type="ECO:0000313" key="12">
    <source>
        <dbReference type="Proteomes" id="UP000092443"/>
    </source>
</evidence>
<proteinExistence type="inferred from homology"/>
<keyword evidence="9" id="KW-0539">Nucleus</keyword>
<keyword evidence="7" id="KW-0862">Zinc</keyword>
<evidence type="ECO:0000313" key="16">
    <source>
        <dbReference type="RefSeq" id="XP_037898783.1"/>
    </source>
</evidence>
<organism evidence="12 14">
    <name type="scientific">Glossina fuscipes</name>
    <dbReference type="NCBI Taxonomy" id="7396"/>
    <lineage>
        <taxon>Eukaryota</taxon>
        <taxon>Metazoa</taxon>
        <taxon>Ecdysozoa</taxon>
        <taxon>Arthropoda</taxon>
        <taxon>Hexapoda</taxon>
        <taxon>Insecta</taxon>
        <taxon>Pterygota</taxon>
        <taxon>Neoptera</taxon>
        <taxon>Endopterygota</taxon>
        <taxon>Diptera</taxon>
        <taxon>Brachycera</taxon>
        <taxon>Muscomorpha</taxon>
        <taxon>Hippoboscoidea</taxon>
        <taxon>Glossinidae</taxon>
        <taxon>Glossina</taxon>
    </lineage>
</organism>
<comment type="similarity">
    <text evidence="2">Belongs to the replication factor A protein 1 family.</text>
</comment>